<dbReference type="InterPro" id="IPR012938">
    <property type="entry name" value="Glc/Sorbosone_DH"/>
</dbReference>
<evidence type="ECO:0000259" key="3">
    <source>
        <dbReference type="Pfam" id="PF07995"/>
    </source>
</evidence>
<evidence type="ECO:0000256" key="1">
    <source>
        <dbReference type="SAM" id="MobiDB-lite"/>
    </source>
</evidence>
<dbReference type="PANTHER" id="PTHR19328:SF13">
    <property type="entry name" value="HIPL1 PROTEIN"/>
    <property type="match status" value="1"/>
</dbReference>
<dbReference type="PANTHER" id="PTHR19328">
    <property type="entry name" value="HEDGEHOG-INTERACTING PROTEIN"/>
    <property type="match status" value="1"/>
</dbReference>
<organism evidence="4 5">
    <name type="scientific">Saccharothrix coeruleofusca</name>
    <dbReference type="NCBI Taxonomy" id="33919"/>
    <lineage>
        <taxon>Bacteria</taxon>
        <taxon>Bacillati</taxon>
        <taxon>Actinomycetota</taxon>
        <taxon>Actinomycetes</taxon>
        <taxon>Pseudonocardiales</taxon>
        <taxon>Pseudonocardiaceae</taxon>
        <taxon>Saccharothrix</taxon>
    </lineage>
</organism>
<dbReference type="SUPFAM" id="SSF50952">
    <property type="entry name" value="Soluble quinoprotein glucose dehydrogenase"/>
    <property type="match status" value="1"/>
</dbReference>
<gene>
    <name evidence="4" type="primary">gcd</name>
    <name evidence="4" type="ORF">GCM10010185_35060</name>
</gene>
<sequence length="377" mass="39041">MARLAGFAAAALMITAGSAAGCTAEQSTGGSAPTVSAPGASTGSDSGSGKGLAVETVASGLTHPWEVGFLPDGRMLVTQRPGKISLVADGRVTDLDADLTDVVARGEGGLMGLVVQGENRFTTCHNTAQDVRLVTWELTGTTAKRVEDPLLAGLPTNPSGRHSGCRLALDRDGTILAGTGDTARAAVSQDRSSLGGKVLRIDPESGQATVYTYGHRNVQGVAVREDGMIFTAEHGPDVDDEVNVLREGANYGWDPSRGGTVGGYNEEVPMTDLERFPDAVRAVWSSGRPTEALSDAVFLSGDRWGDLDGVLAVTALKGSKLLLFTVTPEGGVHSVAVPPELDDTFGRLRGAELGPDGALYVTTSNGTDDKVLKLTPR</sequence>
<reference evidence="4" key="1">
    <citation type="journal article" date="2014" name="Int. J. Syst. Evol. Microbiol.">
        <title>Complete genome sequence of Corynebacterium casei LMG S-19264T (=DSM 44701T), isolated from a smear-ripened cheese.</title>
        <authorList>
            <consortium name="US DOE Joint Genome Institute (JGI-PGF)"/>
            <person name="Walter F."/>
            <person name="Albersmeier A."/>
            <person name="Kalinowski J."/>
            <person name="Ruckert C."/>
        </authorList>
    </citation>
    <scope>NUCLEOTIDE SEQUENCE</scope>
    <source>
        <strain evidence="4">JCM 3313</strain>
    </source>
</reference>
<feature type="region of interest" description="Disordered" evidence="1">
    <location>
        <begin position="23"/>
        <end position="51"/>
    </location>
</feature>
<dbReference type="PROSITE" id="PS51257">
    <property type="entry name" value="PROKAR_LIPOPROTEIN"/>
    <property type="match status" value="1"/>
</dbReference>
<dbReference type="Proteomes" id="UP000639606">
    <property type="component" value="Unassembled WGS sequence"/>
</dbReference>
<evidence type="ECO:0000313" key="4">
    <source>
        <dbReference type="EMBL" id="GGP59668.1"/>
    </source>
</evidence>
<feature type="signal peptide" evidence="2">
    <location>
        <begin position="1"/>
        <end position="19"/>
    </location>
</feature>
<protein>
    <submittedName>
        <fullName evidence="4">Glucose dehydrogenase</fullName>
    </submittedName>
</protein>
<dbReference type="InterPro" id="IPR011042">
    <property type="entry name" value="6-blade_b-propeller_TolB-like"/>
</dbReference>
<comment type="caution">
    <text evidence="4">The sequence shown here is derived from an EMBL/GenBank/DDBJ whole genome shotgun (WGS) entry which is preliminary data.</text>
</comment>
<feature type="compositionally biased region" description="Polar residues" evidence="1">
    <location>
        <begin position="24"/>
        <end position="47"/>
    </location>
</feature>
<feature type="chain" id="PRO_5037549475" evidence="2">
    <location>
        <begin position="20"/>
        <end position="377"/>
    </location>
</feature>
<dbReference type="Pfam" id="PF07995">
    <property type="entry name" value="GSDH"/>
    <property type="match status" value="1"/>
</dbReference>
<dbReference type="RefSeq" id="WP_189224348.1">
    <property type="nucleotide sequence ID" value="NZ_BMRG01000006.1"/>
</dbReference>
<dbReference type="AlphaFoldDB" id="A0A918AN44"/>
<keyword evidence="5" id="KW-1185">Reference proteome</keyword>
<feature type="domain" description="Glucose/Sorbosone dehydrogenase" evidence="3">
    <location>
        <begin position="61"/>
        <end position="366"/>
    </location>
</feature>
<dbReference type="InterPro" id="IPR011041">
    <property type="entry name" value="Quinoprot_gluc/sorb_DH_b-prop"/>
</dbReference>
<accession>A0A918AN44</accession>
<evidence type="ECO:0000256" key="2">
    <source>
        <dbReference type="SAM" id="SignalP"/>
    </source>
</evidence>
<dbReference type="Gene3D" id="2.120.10.30">
    <property type="entry name" value="TolB, C-terminal domain"/>
    <property type="match status" value="1"/>
</dbReference>
<name>A0A918AN44_9PSEU</name>
<reference evidence="4" key="2">
    <citation type="submission" date="2020-09" db="EMBL/GenBank/DDBJ databases">
        <authorList>
            <person name="Sun Q."/>
            <person name="Ohkuma M."/>
        </authorList>
    </citation>
    <scope>NUCLEOTIDE SEQUENCE</scope>
    <source>
        <strain evidence="4">JCM 3313</strain>
    </source>
</reference>
<keyword evidence="2" id="KW-0732">Signal</keyword>
<proteinExistence type="predicted"/>
<evidence type="ECO:0000313" key="5">
    <source>
        <dbReference type="Proteomes" id="UP000639606"/>
    </source>
</evidence>
<dbReference type="EMBL" id="BMRG01000006">
    <property type="protein sequence ID" value="GGP59668.1"/>
    <property type="molecule type" value="Genomic_DNA"/>
</dbReference>